<dbReference type="AlphaFoldDB" id="A0AAD9SHC8"/>
<feature type="region of interest" description="Disordered" evidence="1">
    <location>
        <begin position="193"/>
        <end position="214"/>
    </location>
</feature>
<feature type="region of interest" description="Disordered" evidence="1">
    <location>
        <begin position="154"/>
        <end position="173"/>
    </location>
</feature>
<evidence type="ECO:0000256" key="1">
    <source>
        <dbReference type="SAM" id="MobiDB-lite"/>
    </source>
</evidence>
<sequence length="214" mass="23644">MSSHGDISSSVKSTWFSEGLAASRWAPGGIEEQKIARQMVNQQTSNQKVNTQKTNTQNINDKKTNHQKKSIQETVSDKASTSRANGLASSRWAAHPNETAIKKSTNTPKKGNQQIFKDKAHVQSVNGLTKSRWAASPAETTHSTVKVNEAIRKPNQKKNPHENPTNLPAPVINTKATARRIIGELSEEEKAVKMENPFFDPEKHKGLASSRWAN</sequence>
<reference evidence="2" key="1">
    <citation type="submission" date="2023-06" db="EMBL/GenBank/DDBJ databases">
        <authorList>
            <person name="Noh H."/>
        </authorList>
    </citation>
    <scope>NUCLEOTIDE SEQUENCE</scope>
    <source>
        <strain evidence="2">DUCC20226</strain>
    </source>
</reference>
<evidence type="ECO:0000313" key="3">
    <source>
        <dbReference type="Proteomes" id="UP001265746"/>
    </source>
</evidence>
<dbReference type="EMBL" id="JAUJFL010000003">
    <property type="protein sequence ID" value="KAK2607563.1"/>
    <property type="molecule type" value="Genomic_DNA"/>
</dbReference>
<name>A0AAD9SHC8_PHOAM</name>
<comment type="caution">
    <text evidence="2">The sequence shown here is derived from an EMBL/GenBank/DDBJ whole genome shotgun (WGS) entry which is preliminary data.</text>
</comment>
<feature type="compositionally biased region" description="Polar residues" evidence="1">
    <location>
        <begin position="39"/>
        <end position="59"/>
    </location>
</feature>
<keyword evidence="3" id="KW-1185">Reference proteome</keyword>
<dbReference type="Proteomes" id="UP001265746">
    <property type="component" value="Unassembled WGS sequence"/>
</dbReference>
<organism evidence="2 3">
    <name type="scientific">Phomopsis amygdali</name>
    <name type="common">Fusicoccum amygdali</name>
    <dbReference type="NCBI Taxonomy" id="1214568"/>
    <lineage>
        <taxon>Eukaryota</taxon>
        <taxon>Fungi</taxon>
        <taxon>Dikarya</taxon>
        <taxon>Ascomycota</taxon>
        <taxon>Pezizomycotina</taxon>
        <taxon>Sordariomycetes</taxon>
        <taxon>Sordariomycetidae</taxon>
        <taxon>Diaporthales</taxon>
        <taxon>Diaporthaceae</taxon>
        <taxon>Diaporthe</taxon>
    </lineage>
</organism>
<feature type="compositionally biased region" description="Polar residues" evidence="1">
    <location>
        <begin position="72"/>
        <end position="88"/>
    </location>
</feature>
<feature type="compositionally biased region" description="Polar residues" evidence="1">
    <location>
        <begin position="102"/>
        <end position="111"/>
    </location>
</feature>
<gene>
    <name evidence="2" type="ORF">N8I77_006227</name>
</gene>
<evidence type="ECO:0000313" key="2">
    <source>
        <dbReference type="EMBL" id="KAK2607563.1"/>
    </source>
</evidence>
<proteinExistence type="predicted"/>
<protein>
    <submittedName>
        <fullName evidence="2">Uncharacterized protein</fullName>
    </submittedName>
</protein>
<accession>A0AAD9SHC8</accession>
<feature type="region of interest" description="Disordered" evidence="1">
    <location>
        <begin position="39"/>
        <end position="111"/>
    </location>
</feature>